<feature type="transmembrane region" description="Helical" evidence="5">
    <location>
        <begin position="179"/>
        <end position="204"/>
    </location>
</feature>
<evidence type="ECO:0000313" key="10">
    <source>
        <dbReference type="Proteomes" id="UP000571183"/>
    </source>
</evidence>
<feature type="domain" description="CopC" evidence="7">
    <location>
        <begin position="28"/>
        <end position="123"/>
    </location>
</feature>
<dbReference type="EMBL" id="JACIFD010000021">
    <property type="protein sequence ID" value="MBB4072218.1"/>
    <property type="molecule type" value="Genomic_DNA"/>
</dbReference>
<keyword evidence="10" id="KW-1185">Reference proteome</keyword>
<keyword evidence="3 6" id="KW-0732">Signal</keyword>
<dbReference type="InterPro" id="IPR032694">
    <property type="entry name" value="CopC/D"/>
</dbReference>
<dbReference type="GO" id="GO:0042597">
    <property type="term" value="C:periplasmic space"/>
    <property type="evidence" value="ECO:0007669"/>
    <property type="project" value="InterPro"/>
</dbReference>
<dbReference type="Proteomes" id="UP000571183">
    <property type="component" value="Unassembled WGS sequence"/>
</dbReference>
<dbReference type="GO" id="GO:0006825">
    <property type="term" value="P:copper ion transport"/>
    <property type="evidence" value="ECO:0007669"/>
    <property type="project" value="InterPro"/>
</dbReference>
<evidence type="ECO:0000256" key="3">
    <source>
        <dbReference type="ARBA" id="ARBA00022729"/>
    </source>
</evidence>
<dbReference type="GO" id="GO:0030313">
    <property type="term" value="C:cell envelope"/>
    <property type="evidence" value="ECO:0007669"/>
    <property type="project" value="UniProtKB-SubCell"/>
</dbReference>
<evidence type="ECO:0000256" key="4">
    <source>
        <dbReference type="ARBA" id="ARBA00023008"/>
    </source>
</evidence>
<dbReference type="PANTHER" id="PTHR34820">
    <property type="entry name" value="INNER MEMBRANE PROTEIN YEBZ"/>
    <property type="match status" value="1"/>
</dbReference>
<dbReference type="InterPro" id="IPR014756">
    <property type="entry name" value="Ig_E-set"/>
</dbReference>
<dbReference type="InterPro" id="IPR014755">
    <property type="entry name" value="Cu-Rt/internalin_Ig-like"/>
</dbReference>
<evidence type="ECO:0000256" key="2">
    <source>
        <dbReference type="ARBA" id="ARBA00022723"/>
    </source>
</evidence>
<keyword evidence="5" id="KW-0472">Membrane</keyword>
<dbReference type="Gene3D" id="2.60.40.1220">
    <property type="match status" value="1"/>
</dbReference>
<gene>
    <name evidence="8" type="ORF">F5897_001284</name>
    <name evidence="9" type="ORF">F5897_001548</name>
</gene>
<keyword evidence="5" id="KW-0812">Transmembrane</keyword>
<reference evidence="8" key="1">
    <citation type="submission" date="2020-08" db="EMBL/GenBank/DDBJ databases">
        <title>Sequencing the genomes of 1000 actinobacteria strains.</title>
        <authorList>
            <person name="Klenk H.-P."/>
        </authorList>
    </citation>
    <scope>NUCLEOTIDE SEQUENCE [LARGE SCALE GENOMIC DNA]</scope>
    <source>
        <strain evidence="8">DSM 27064</strain>
    </source>
</reference>
<protein>
    <recommendedName>
        <fullName evidence="7">CopC domain-containing protein</fullName>
    </recommendedName>
</protein>
<dbReference type="Pfam" id="PF04234">
    <property type="entry name" value="CopC"/>
    <property type="match status" value="1"/>
</dbReference>
<dbReference type="GO" id="GO:0005886">
    <property type="term" value="C:plasma membrane"/>
    <property type="evidence" value="ECO:0007669"/>
    <property type="project" value="TreeGrafter"/>
</dbReference>
<dbReference type="EMBL" id="JACIFD010000012">
    <property type="protein sequence ID" value="MBB4071961.1"/>
    <property type="molecule type" value="Genomic_DNA"/>
</dbReference>
<dbReference type="PANTHER" id="PTHR34820:SF4">
    <property type="entry name" value="INNER MEMBRANE PROTEIN YEBZ"/>
    <property type="match status" value="1"/>
</dbReference>
<dbReference type="GO" id="GO:0046688">
    <property type="term" value="P:response to copper ion"/>
    <property type="evidence" value="ECO:0007669"/>
    <property type="project" value="InterPro"/>
</dbReference>
<comment type="subcellular location">
    <subcellularLocation>
        <location evidence="1">Cell envelope</location>
    </subcellularLocation>
</comment>
<evidence type="ECO:0000256" key="6">
    <source>
        <dbReference type="SAM" id="SignalP"/>
    </source>
</evidence>
<keyword evidence="2" id="KW-0479">Metal-binding</keyword>
<evidence type="ECO:0000256" key="5">
    <source>
        <dbReference type="SAM" id="Phobius"/>
    </source>
</evidence>
<name>A0A840DEW0_9MICO</name>
<dbReference type="GO" id="GO:0005507">
    <property type="term" value="F:copper ion binding"/>
    <property type="evidence" value="ECO:0007669"/>
    <property type="project" value="InterPro"/>
</dbReference>
<evidence type="ECO:0000256" key="1">
    <source>
        <dbReference type="ARBA" id="ARBA00004196"/>
    </source>
</evidence>
<dbReference type="InterPro" id="IPR007348">
    <property type="entry name" value="CopC_dom"/>
</dbReference>
<dbReference type="RefSeq" id="WP_183304897.1">
    <property type="nucleotide sequence ID" value="NZ_JACIFD010000012.1"/>
</dbReference>
<evidence type="ECO:0000259" key="7">
    <source>
        <dbReference type="Pfam" id="PF04234"/>
    </source>
</evidence>
<organism evidence="8 10">
    <name type="scientific">Canibacter oris</name>
    <dbReference type="NCBI Taxonomy" id="1365628"/>
    <lineage>
        <taxon>Bacteria</taxon>
        <taxon>Bacillati</taxon>
        <taxon>Actinomycetota</taxon>
        <taxon>Actinomycetes</taxon>
        <taxon>Micrococcales</taxon>
        <taxon>Microbacteriaceae</taxon>
        <taxon>Canibacter</taxon>
    </lineage>
</organism>
<keyword evidence="5" id="KW-1133">Transmembrane helix</keyword>
<evidence type="ECO:0000313" key="8">
    <source>
        <dbReference type="EMBL" id="MBB4071961.1"/>
    </source>
</evidence>
<feature type="signal peptide" evidence="6">
    <location>
        <begin position="1"/>
        <end position="27"/>
    </location>
</feature>
<evidence type="ECO:0000313" key="9">
    <source>
        <dbReference type="EMBL" id="MBB4072218.1"/>
    </source>
</evidence>
<keyword evidence="4" id="KW-0186">Copper</keyword>
<proteinExistence type="predicted"/>
<dbReference type="SUPFAM" id="SSF81296">
    <property type="entry name" value="E set domains"/>
    <property type="match status" value="1"/>
</dbReference>
<accession>A0A840DEW0</accession>
<feature type="chain" id="PRO_5035624510" description="CopC domain-containing protein" evidence="6">
    <location>
        <begin position="28"/>
        <end position="211"/>
    </location>
</feature>
<comment type="caution">
    <text evidence="8">The sequence shown here is derived from an EMBL/GenBank/DDBJ whole genome shotgun (WGS) entry which is preliminary data.</text>
</comment>
<sequence>MKKFLAALAAGALAVCGLLVSAQPATAHDVLVHTDPAHNQILESTPEQLTLTFNNEIIDLEGANLVEVRDAADATIVTTAPQVSGTTVTQQLRELSADSVYRVVWRVVSSDGHPIEGSFNFGVGSVTEVDLAQLPAPINVAANALELSPELAASQQQIAVTTPAEQEAQNADTATAATAAAPVVAISITAVLVAVLVIACVIWYTRTQRKS</sequence>
<dbReference type="AlphaFoldDB" id="A0A840DEW0"/>